<dbReference type="PANTHER" id="PTHR37820">
    <property type="entry name" value="CELL DIVISION PROTEIN DIVIB"/>
    <property type="match status" value="1"/>
</dbReference>
<evidence type="ECO:0000256" key="2">
    <source>
        <dbReference type="ARBA" id="ARBA00022475"/>
    </source>
</evidence>
<dbReference type="PANTHER" id="PTHR37820:SF1">
    <property type="entry name" value="CELL DIVISION PROTEIN FTSQ"/>
    <property type="match status" value="1"/>
</dbReference>
<evidence type="ECO:0000256" key="1">
    <source>
        <dbReference type="ARBA" id="ARBA00004370"/>
    </source>
</evidence>
<dbReference type="InterPro" id="IPR050487">
    <property type="entry name" value="FtsQ_DivIB"/>
</dbReference>
<name>M1UV37_9CORY</name>
<evidence type="ECO:0000256" key="6">
    <source>
        <dbReference type="ARBA" id="ARBA00023136"/>
    </source>
</evidence>
<dbReference type="GO" id="GO:0051301">
    <property type="term" value="P:cell division"/>
    <property type="evidence" value="ECO:0007669"/>
    <property type="project" value="UniProtKB-KW"/>
</dbReference>
<dbReference type="PROSITE" id="PS51779">
    <property type="entry name" value="POTRA"/>
    <property type="match status" value="1"/>
</dbReference>
<dbReference type="OrthoDB" id="9790760at2"/>
<protein>
    <submittedName>
        <fullName evidence="9">Cell division protein</fullName>
    </submittedName>
</protein>
<sequence length="222" mass="23610">MKKKTIAIVVAALVAIAAILGAVAWFVPILKVSSIEVNGTAATDPAAVIETSGIVEGENLLRVNVNSAAHNIVELPWVKSVTINRKLPGTISVEVQERVAAVFQSSADGDVIYDTEGKAIIIGTPPPGTVEVKATDADNPEILPAVISVINSIREQDAAMLNNVATVEAPDQFDILLKLKDGREIYWGSAENNHDKAVAMSTVLKREGQHWNISSPSMVSVR</sequence>
<dbReference type="InterPro" id="IPR013685">
    <property type="entry name" value="POTRA_FtsQ_type"/>
</dbReference>
<dbReference type="Gene3D" id="3.10.20.310">
    <property type="entry name" value="membrane protein fhac"/>
    <property type="match status" value="1"/>
</dbReference>
<dbReference type="EMBL" id="CP004354">
    <property type="protein sequence ID" value="AGG67252.1"/>
    <property type="molecule type" value="Genomic_DNA"/>
</dbReference>
<evidence type="ECO:0000313" key="10">
    <source>
        <dbReference type="Proteomes" id="UP000011760"/>
    </source>
</evidence>
<keyword evidence="4" id="KW-0812">Transmembrane</keyword>
<feature type="domain" description="POTRA" evidence="8">
    <location>
        <begin position="30"/>
        <end position="98"/>
    </location>
</feature>
<evidence type="ECO:0000256" key="4">
    <source>
        <dbReference type="ARBA" id="ARBA00022692"/>
    </source>
</evidence>
<dbReference type="KEGG" id="ccn:H924_09070"/>
<evidence type="ECO:0000256" key="7">
    <source>
        <dbReference type="ARBA" id="ARBA00023306"/>
    </source>
</evidence>
<dbReference type="RefSeq" id="WP_015651683.1">
    <property type="nucleotide sequence ID" value="NC_020506.1"/>
</dbReference>
<organism evidence="9 10">
    <name type="scientific">Corynebacterium callunae DSM 20147</name>
    <dbReference type="NCBI Taxonomy" id="1121353"/>
    <lineage>
        <taxon>Bacteria</taxon>
        <taxon>Bacillati</taxon>
        <taxon>Actinomycetota</taxon>
        <taxon>Actinomycetes</taxon>
        <taxon>Mycobacteriales</taxon>
        <taxon>Corynebacteriaceae</taxon>
        <taxon>Corynebacterium</taxon>
    </lineage>
</organism>
<accession>M1UV37</accession>
<gene>
    <name evidence="9" type="ORF">H924_09070</name>
</gene>
<keyword evidence="3 9" id="KW-0132">Cell division</keyword>
<dbReference type="HOGENOM" id="CLU_047677_1_1_11"/>
<dbReference type="InterPro" id="IPR034746">
    <property type="entry name" value="POTRA"/>
</dbReference>
<dbReference type="Pfam" id="PF08478">
    <property type="entry name" value="POTRA_1"/>
    <property type="match status" value="1"/>
</dbReference>
<evidence type="ECO:0000259" key="8">
    <source>
        <dbReference type="PROSITE" id="PS51779"/>
    </source>
</evidence>
<evidence type="ECO:0000313" key="9">
    <source>
        <dbReference type="EMBL" id="AGG67252.1"/>
    </source>
</evidence>
<dbReference type="PATRIC" id="fig|1121353.3.peg.1849"/>
<keyword evidence="5" id="KW-1133">Transmembrane helix</keyword>
<keyword evidence="10" id="KW-1185">Reference proteome</keyword>
<dbReference type="eggNOG" id="COG1589">
    <property type="taxonomic scope" value="Bacteria"/>
</dbReference>
<evidence type="ECO:0000256" key="5">
    <source>
        <dbReference type="ARBA" id="ARBA00022989"/>
    </source>
</evidence>
<keyword evidence="6" id="KW-0472">Membrane</keyword>
<keyword evidence="7" id="KW-0131">Cell cycle</keyword>
<dbReference type="GO" id="GO:0005886">
    <property type="term" value="C:plasma membrane"/>
    <property type="evidence" value="ECO:0007669"/>
    <property type="project" value="TreeGrafter"/>
</dbReference>
<dbReference type="STRING" id="1121353.H924_09070"/>
<proteinExistence type="predicted"/>
<dbReference type="AlphaFoldDB" id="M1UV37"/>
<keyword evidence="2" id="KW-1003">Cell membrane</keyword>
<reference evidence="9 10" key="1">
    <citation type="submission" date="2013-02" db="EMBL/GenBank/DDBJ databases">
        <title>The complete genome sequence of Corynebacterium callunae DSM 20147.</title>
        <authorList>
            <person name="Ruckert C."/>
            <person name="Albersmeier A."/>
            <person name="Kalinowski J."/>
        </authorList>
    </citation>
    <scope>NUCLEOTIDE SEQUENCE [LARGE SCALE GENOMIC DNA]</scope>
    <source>
        <strain evidence="9 10">DSM 20147</strain>
    </source>
</reference>
<evidence type="ECO:0000256" key="3">
    <source>
        <dbReference type="ARBA" id="ARBA00022618"/>
    </source>
</evidence>
<comment type="subcellular location">
    <subcellularLocation>
        <location evidence="1">Membrane</location>
    </subcellularLocation>
</comment>
<dbReference type="Proteomes" id="UP000011760">
    <property type="component" value="Chromosome"/>
</dbReference>